<organism evidence="2 3">
    <name type="scientific">Fuerstiella marisgermanici</name>
    <dbReference type="NCBI Taxonomy" id="1891926"/>
    <lineage>
        <taxon>Bacteria</taxon>
        <taxon>Pseudomonadati</taxon>
        <taxon>Planctomycetota</taxon>
        <taxon>Planctomycetia</taxon>
        <taxon>Planctomycetales</taxon>
        <taxon>Planctomycetaceae</taxon>
        <taxon>Fuerstiella</taxon>
    </lineage>
</organism>
<protein>
    <submittedName>
        <fullName evidence="2">Type II secretion system protein G</fullName>
    </submittedName>
</protein>
<dbReference type="SUPFAM" id="SSF54523">
    <property type="entry name" value="Pili subunits"/>
    <property type="match status" value="1"/>
</dbReference>
<dbReference type="KEGG" id="fmr:Fuma_03553"/>
<dbReference type="STRING" id="1891926.Fuma_03553"/>
<dbReference type="AlphaFoldDB" id="A0A1P8WIP6"/>
<sequence length="199" mass="22014">MRHRRGISILEVFVVLGILSLLLALLLPAVQSARERAREAVCKNNLHQLNLAVAQFTEAHKRMPAPAPPGQVGGWMVEILPFMEQAKLKDSIPDGLPITNAPSQLLQLPRLYRCPRRTTLDGGSLQSIEVAHYVLVPVSGRESFYLFDAPINLYAAWLSSPELPYDNVIAAEGPHHGGFHFASGFQQGVDFMLDGRKVR</sequence>
<dbReference type="PANTHER" id="PTHR30093">
    <property type="entry name" value="GENERAL SECRETION PATHWAY PROTEIN G"/>
    <property type="match status" value="1"/>
</dbReference>
<dbReference type="OrthoDB" id="269098at2"/>
<dbReference type="Gene3D" id="3.30.700.10">
    <property type="entry name" value="Glycoprotein, Type 4 Pilin"/>
    <property type="match status" value="1"/>
</dbReference>
<accession>A0A1P8WIP6</accession>
<dbReference type="InterPro" id="IPR011453">
    <property type="entry name" value="DUF1559"/>
</dbReference>
<keyword evidence="3" id="KW-1185">Reference proteome</keyword>
<feature type="domain" description="DUF1559" evidence="1">
    <location>
        <begin position="31"/>
        <end position="118"/>
    </location>
</feature>
<dbReference type="InterPro" id="IPR045584">
    <property type="entry name" value="Pilin-like"/>
</dbReference>
<dbReference type="Proteomes" id="UP000187735">
    <property type="component" value="Chromosome"/>
</dbReference>
<dbReference type="PANTHER" id="PTHR30093:SF2">
    <property type="entry name" value="TYPE II SECRETION SYSTEM PROTEIN H"/>
    <property type="match status" value="1"/>
</dbReference>
<reference evidence="2 3" key="1">
    <citation type="journal article" date="2016" name="Front. Microbiol.">
        <title>Fuerstia marisgermanicae gen. nov., sp. nov., an Unusual Member of the Phylum Planctomycetes from the German Wadden Sea.</title>
        <authorList>
            <person name="Kohn T."/>
            <person name="Heuer A."/>
            <person name="Jogler M."/>
            <person name="Vollmers J."/>
            <person name="Boedeker C."/>
            <person name="Bunk B."/>
            <person name="Rast P."/>
            <person name="Borchert D."/>
            <person name="Glockner I."/>
            <person name="Freese H.M."/>
            <person name="Klenk H.P."/>
            <person name="Overmann J."/>
            <person name="Kaster A.K."/>
            <person name="Rohde M."/>
            <person name="Wiegand S."/>
            <person name="Jogler C."/>
        </authorList>
    </citation>
    <scope>NUCLEOTIDE SEQUENCE [LARGE SCALE GENOMIC DNA]</scope>
    <source>
        <strain evidence="2 3">NH11</strain>
    </source>
</reference>
<dbReference type="RefSeq" id="WP_145944235.1">
    <property type="nucleotide sequence ID" value="NZ_CP017641.1"/>
</dbReference>
<dbReference type="Pfam" id="PF07596">
    <property type="entry name" value="SBP_bac_10"/>
    <property type="match status" value="1"/>
</dbReference>
<name>A0A1P8WIP6_9PLAN</name>
<proteinExistence type="predicted"/>
<evidence type="ECO:0000313" key="2">
    <source>
        <dbReference type="EMBL" id="APZ93935.1"/>
    </source>
</evidence>
<evidence type="ECO:0000259" key="1">
    <source>
        <dbReference type="Pfam" id="PF07596"/>
    </source>
</evidence>
<gene>
    <name evidence="2" type="ORF">Fuma_03553</name>
</gene>
<dbReference type="EMBL" id="CP017641">
    <property type="protein sequence ID" value="APZ93935.1"/>
    <property type="molecule type" value="Genomic_DNA"/>
</dbReference>
<evidence type="ECO:0000313" key="3">
    <source>
        <dbReference type="Proteomes" id="UP000187735"/>
    </source>
</evidence>